<keyword evidence="3" id="KW-1185">Reference proteome</keyword>
<feature type="compositionally biased region" description="Basic and acidic residues" evidence="1">
    <location>
        <begin position="41"/>
        <end position="53"/>
    </location>
</feature>
<feature type="region of interest" description="Disordered" evidence="1">
    <location>
        <begin position="33"/>
        <end position="59"/>
    </location>
</feature>
<name>A0AAV7VH84_PLEWA</name>
<dbReference type="AlphaFoldDB" id="A0AAV7VH84"/>
<accession>A0AAV7VH84</accession>
<gene>
    <name evidence="2" type="ORF">NDU88_004489</name>
</gene>
<organism evidence="2 3">
    <name type="scientific">Pleurodeles waltl</name>
    <name type="common">Iberian ribbed newt</name>
    <dbReference type="NCBI Taxonomy" id="8319"/>
    <lineage>
        <taxon>Eukaryota</taxon>
        <taxon>Metazoa</taxon>
        <taxon>Chordata</taxon>
        <taxon>Craniata</taxon>
        <taxon>Vertebrata</taxon>
        <taxon>Euteleostomi</taxon>
        <taxon>Amphibia</taxon>
        <taxon>Batrachia</taxon>
        <taxon>Caudata</taxon>
        <taxon>Salamandroidea</taxon>
        <taxon>Salamandridae</taxon>
        <taxon>Pleurodelinae</taxon>
        <taxon>Pleurodeles</taxon>
    </lineage>
</organism>
<evidence type="ECO:0000313" key="3">
    <source>
        <dbReference type="Proteomes" id="UP001066276"/>
    </source>
</evidence>
<reference evidence="2" key="1">
    <citation type="journal article" date="2022" name="bioRxiv">
        <title>Sequencing and chromosome-scale assembly of the giantPleurodeles waltlgenome.</title>
        <authorList>
            <person name="Brown T."/>
            <person name="Elewa A."/>
            <person name="Iarovenko S."/>
            <person name="Subramanian E."/>
            <person name="Araus A.J."/>
            <person name="Petzold A."/>
            <person name="Susuki M."/>
            <person name="Suzuki K.-i.T."/>
            <person name="Hayashi T."/>
            <person name="Toyoda A."/>
            <person name="Oliveira C."/>
            <person name="Osipova E."/>
            <person name="Leigh N.D."/>
            <person name="Simon A."/>
            <person name="Yun M.H."/>
        </authorList>
    </citation>
    <scope>NUCLEOTIDE SEQUENCE</scope>
    <source>
        <strain evidence="2">20211129_DDA</strain>
        <tissue evidence="2">Liver</tissue>
    </source>
</reference>
<dbReference type="Proteomes" id="UP001066276">
    <property type="component" value="Chromosome 2_1"/>
</dbReference>
<comment type="caution">
    <text evidence="2">The sequence shown here is derived from an EMBL/GenBank/DDBJ whole genome shotgun (WGS) entry which is preliminary data.</text>
</comment>
<protein>
    <recommendedName>
        <fullName evidence="4">Secreted protein</fullName>
    </recommendedName>
</protein>
<proteinExistence type="predicted"/>
<evidence type="ECO:0008006" key="4">
    <source>
        <dbReference type="Google" id="ProtNLM"/>
    </source>
</evidence>
<dbReference type="EMBL" id="JANPWB010000003">
    <property type="protein sequence ID" value="KAJ1200668.1"/>
    <property type="molecule type" value="Genomic_DNA"/>
</dbReference>
<evidence type="ECO:0000313" key="2">
    <source>
        <dbReference type="EMBL" id="KAJ1200668.1"/>
    </source>
</evidence>
<evidence type="ECO:0000256" key="1">
    <source>
        <dbReference type="SAM" id="MobiDB-lite"/>
    </source>
</evidence>
<sequence>MFLPLLLAMAVRGAMYMLNSVGVSEDRWGTVDSCGSGSVGRESDPLRPPREEGVDPFQGSSADSYVVEYGAHSAVEDRVKCC</sequence>